<gene>
    <name evidence="1" type="ORF">L490_0353</name>
</gene>
<reference evidence="1 2" key="1">
    <citation type="submission" date="2014-03" db="EMBL/GenBank/DDBJ databases">
        <title>Genome sequence of Bordetella bronchiseptica.</title>
        <authorList>
            <person name="Harvill E."/>
            <person name="Goodfield L.L."/>
            <person name="Ivanov Y.V."/>
            <person name="Meyer J.A."/>
            <person name="Muse S.J."/>
            <person name="Jacobs N."/>
            <person name="Bendor L."/>
            <person name="Smallridge W.E."/>
            <person name="Brinkac L.M."/>
            <person name="Sanka R."/>
            <person name="Kim M."/>
            <person name="Losada L."/>
        </authorList>
    </citation>
    <scope>NUCLEOTIDE SEQUENCE [LARGE SCALE GENOMIC DNA]</scope>
    <source>
        <strain evidence="1 2">00-P-2796</strain>
    </source>
</reference>
<evidence type="ECO:0000313" key="1">
    <source>
        <dbReference type="EMBL" id="KCV30534.1"/>
    </source>
</evidence>
<organism evidence="1 2">
    <name type="scientific">Bordetella bronchiseptica 00-P-2796</name>
    <dbReference type="NCBI Taxonomy" id="1331199"/>
    <lineage>
        <taxon>Bacteria</taxon>
        <taxon>Pseudomonadati</taxon>
        <taxon>Pseudomonadota</taxon>
        <taxon>Betaproteobacteria</taxon>
        <taxon>Burkholderiales</taxon>
        <taxon>Alcaligenaceae</taxon>
        <taxon>Bordetella</taxon>
    </lineage>
</organism>
<dbReference type="Proteomes" id="UP000025756">
    <property type="component" value="Unassembled WGS sequence"/>
</dbReference>
<dbReference type="EMBL" id="JGWH01000175">
    <property type="protein sequence ID" value="KCV30534.1"/>
    <property type="molecule type" value="Genomic_DNA"/>
</dbReference>
<comment type="caution">
    <text evidence="1">The sequence shown here is derived from an EMBL/GenBank/DDBJ whole genome shotgun (WGS) entry which is preliminary data.</text>
</comment>
<sequence length="50" mass="5419">MTPRRPAAPGVAIDRWHPSRAGRRACLLARRRPPALPPCWPAGARVAGKP</sequence>
<name>A0ABR4R736_BORBO</name>
<evidence type="ECO:0000313" key="2">
    <source>
        <dbReference type="Proteomes" id="UP000025756"/>
    </source>
</evidence>
<protein>
    <submittedName>
        <fullName evidence="1">Uncharacterized protein</fullName>
    </submittedName>
</protein>
<keyword evidence="2" id="KW-1185">Reference proteome</keyword>
<proteinExistence type="predicted"/>
<accession>A0ABR4R736</accession>